<reference evidence="2 3" key="1">
    <citation type="submission" date="2020-07" db="EMBL/GenBank/DDBJ databases">
        <title>Sequencing the genomes of 1000 actinobacteria strains.</title>
        <authorList>
            <person name="Klenk H.-P."/>
        </authorList>
    </citation>
    <scope>NUCLEOTIDE SEQUENCE [LARGE SCALE GENOMIC DNA]</scope>
    <source>
        <strain evidence="2 3">DSM 45975</strain>
    </source>
</reference>
<dbReference type="EMBL" id="JACGWZ010000001">
    <property type="protein sequence ID" value="MBA8823378.1"/>
    <property type="molecule type" value="Genomic_DNA"/>
</dbReference>
<evidence type="ECO:0000313" key="2">
    <source>
        <dbReference type="EMBL" id="MBA8823378.1"/>
    </source>
</evidence>
<comment type="caution">
    <text evidence="2">The sequence shown here is derived from an EMBL/GenBank/DDBJ whole genome shotgun (WGS) entry which is preliminary data.</text>
</comment>
<dbReference type="AlphaFoldDB" id="A0A839DXB2"/>
<name>A0A839DXB2_9PSEU</name>
<organism evidence="2 3">
    <name type="scientific">Halosaccharopolyspora lacisalsi</name>
    <dbReference type="NCBI Taxonomy" id="1000566"/>
    <lineage>
        <taxon>Bacteria</taxon>
        <taxon>Bacillati</taxon>
        <taxon>Actinomycetota</taxon>
        <taxon>Actinomycetes</taxon>
        <taxon>Pseudonocardiales</taxon>
        <taxon>Pseudonocardiaceae</taxon>
        <taxon>Halosaccharopolyspora</taxon>
    </lineage>
</organism>
<proteinExistence type="predicted"/>
<evidence type="ECO:0000313" key="3">
    <source>
        <dbReference type="Proteomes" id="UP000569329"/>
    </source>
</evidence>
<protein>
    <submittedName>
        <fullName evidence="2">Uncharacterized protein</fullName>
    </submittedName>
</protein>
<accession>A0A839DXB2</accession>
<dbReference type="Proteomes" id="UP000569329">
    <property type="component" value="Unassembled WGS sequence"/>
</dbReference>
<feature type="compositionally biased region" description="Basic and acidic residues" evidence="1">
    <location>
        <begin position="44"/>
        <end position="59"/>
    </location>
</feature>
<evidence type="ECO:0000256" key="1">
    <source>
        <dbReference type="SAM" id="MobiDB-lite"/>
    </source>
</evidence>
<gene>
    <name evidence="2" type="ORF">FHX42_000707</name>
</gene>
<sequence>MTDEREFRADENGERDLAEVRAVLPEHDAPLAECLEDFWTRPAGSRDDRPAERGTERAPGDGLLRQLDDPGARVRGHDLHELLRPAYVHMTRPR</sequence>
<dbReference type="RefSeq" id="WP_182542699.1">
    <property type="nucleotide sequence ID" value="NZ_JACGWZ010000001.1"/>
</dbReference>
<keyword evidence="3" id="KW-1185">Reference proteome</keyword>
<feature type="region of interest" description="Disordered" evidence="1">
    <location>
        <begin position="39"/>
        <end position="72"/>
    </location>
</feature>